<protein>
    <recommendedName>
        <fullName evidence="2">DUF4240 domain-containing protein</fullName>
    </recommendedName>
</protein>
<dbReference type="RefSeq" id="WP_113981000.1">
    <property type="nucleotide sequence ID" value="NZ_QMEY01000004.1"/>
</dbReference>
<sequence length="147" mass="15707">MDPDEFWHLIEHSGRETNGKKARASWLQNALEQRSAEAIIAFEHICAARRRVDAQDPGSSPTPKVGNAGIPAHELAPRYGISVRSESAHLRGTAVMSRRHIVVPQRVQAAFRGAPGGLRRPYAMAASAPPPAAGSGAPRTCARSALS</sequence>
<feature type="region of interest" description="Disordered" evidence="1">
    <location>
        <begin position="125"/>
        <end position="147"/>
    </location>
</feature>
<proteinExistence type="predicted"/>
<dbReference type="OrthoDB" id="6200718at2"/>
<reference evidence="3 4" key="1">
    <citation type="submission" date="2018-06" db="EMBL/GenBank/DDBJ databases">
        <title>Sphaerisporangium craniellae sp. nov., isolated from a marine sponge in the South China Sea.</title>
        <authorList>
            <person name="Li L."/>
        </authorList>
    </citation>
    <scope>NUCLEOTIDE SEQUENCE [LARGE SCALE GENOMIC DNA]</scope>
    <source>
        <strain evidence="3 4">LHW63015</strain>
    </source>
</reference>
<comment type="caution">
    <text evidence="3">The sequence shown here is derived from an EMBL/GenBank/DDBJ whole genome shotgun (WGS) entry which is preliminary data.</text>
</comment>
<evidence type="ECO:0000313" key="4">
    <source>
        <dbReference type="Proteomes" id="UP000253303"/>
    </source>
</evidence>
<dbReference type="InterPro" id="IPR025334">
    <property type="entry name" value="DUF4240"/>
</dbReference>
<organism evidence="3 4">
    <name type="scientific">Spongiactinospora rosea</name>
    <dbReference type="NCBI Taxonomy" id="2248750"/>
    <lineage>
        <taxon>Bacteria</taxon>
        <taxon>Bacillati</taxon>
        <taxon>Actinomycetota</taxon>
        <taxon>Actinomycetes</taxon>
        <taxon>Streptosporangiales</taxon>
        <taxon>Streptosporangiaceae</taxon>
        <taxon>Spongiactinospora</taxon>
    </lineage>
</organism>
<dbReference type="Pfam" id="PF14024">
    <property type="entry name" value="DUF4240"/>
    <property type="match status" value="1"/>
</dbReference>
<evidence type="ECO:0000313" key="3">
    <source>
        <dbReference type="EMBL" id="RBQ19733.1"/>
    </source>
</evidence>
<gene>
    <name evidence="3" type="ORF">DP939_13485</name>
</gene>
<dbReference type="Proteomes" id="UP000253303">
    <property type="component" value="Unassembled WGS sequence"/>
</dbReference>
<evidence type="ECO:0000256" key="1">
    <source>
        <dbReference type="SAM" id="MobiDB-lite"/>
    </source>
</evidence>
<feature type="domain" description="DUF4240" evidence="2">
    <location>
        <begin position="1"/>
        <end position="49"/>
    </location>
</feature>
<dbReference type="AlphaFoldDB" id="A0A366M1P8"/>
<accession>A0A366M1P8</accession>
<evidence type="ECO:0000259" key="2">
    <source>
        <dbReference type="Pfam" id="PF14024"/>
    </source>
</evidence>
<name>A0A366M1P8_9ACTN</name>
<dbReference type="EMBL" id="QMEY01000004">
    <property type="protein sequence ID" value="RBQ19733.1"/>
    <property type="molecule type" value="Genomic_DNA"/>
</dbReference>
<keyword evidence="4" id="KW-1185">Reference proteome</keyword>